<reference evidence="1 2" key="1">
    <citation type="submission" date="2016-11" db="EMBL/GenBank/DDBJ databases">
        <authorList>
            <person name="Jaros S."/>
            <person name="Januszkiewicz K."/>
            <person name="Wedrychowicz H."/>
        </authorList>
    </citation>
    <scope>NUCLEOTIDE SEQUENCE [LARGE SCALE GENOMIC DNA]</scope>
    <source>
        <strain evidence="1 2">DSM 9705</strain>
    </source>
</reference>
<organism evidence="1 2">
    <name type="scientific">Desulfofustis glycolicus DSM 9705</name>
    <dbReference type="NCBI Taxonomy" id="1121409"/>
    <lineage>
        <taxon>Bacteria</taxon>
        <taxon>Pseudomonadati</taxon>
        <taxon>Thermodesulfobacteriota</taxon>
        <taxon>Desulfobulbia</taxon>
        <taxon>Desulfobulbales</taxon>
        <taxon>Desulfocapsaceae</taxon>
        <taxon>Desulfofustis</taxon>
    </lineage>
</organism>
<evidence type="ECO:0000313" key="2">
    <source>
        <dbReference type="Proteomes" id="UP000184139"/>
    </source>
</evidence>
<gene>
    <name evidence="1" type="ORF">SAMN02745124_02937</name>
</gene>
<dbReference type="Proteomes" id="UP000184139">
    <property type="component" value="Unassembled WGS sequence"/>
</dbReference>
<dbReference type="Pfam" id="PF12694">
    <property type="entry name" value="cpYpsA"/>
    <property type="match status" value="1"/>
</dbReference>
<protein>
    <submittedName>
        <fullName evidence="1">Putative molybdenum carrier</fullName>
    </submittedName>
</protein>
<dbReference type="InterPro" id="IPR024755">
    <property type="entry name" value="cpYpsA"/>
</dbReference>
<dbReference type="STRING" id="1121409.SAMN02745124_02937"/>
<proteinExistence type="predicted"/>
<dbReference type="RefSeq" id="WP_073377303.1">
    <property type="nucleotide sequence ID" value="NZ_FQXS01000019.1"/>
</dbReference>
<dbReference type="AlphaFoldDB" id="A0A1M5XBT2"/>
<evidence type="ECO:0000313" key="1">
    <source>
        <dbReference type="EMBL" id="SHH97327.1"/>
    </source>
</evidence>
<sequence length="160" mass="17569">MLKKIVSGCQMGADIAAIDAAIDNGFSYGGWVPKGRKTEAGPLLERYIVQEMPTAGYPKRTEQNVVDSDGTVIFTHGRLSGGSDLTRKLAIKHNRPWLHLDMTALSTAEACEIMRQWIDANAIETLNVAGRSASKEGKIYGVVYEVISLLLKRYPPEMES</sequence>
<dbReference type="OrthoDB" id="283616at2"/>
<dbReference type="EMBL" id="FQXS01000019">
    <property type="protein sequence ID" value="SHH97327.1"/>
    <property type="molecule type" value="Genomic_DNA"/>
</dbReference>
<keyword evidence="2" id="KW-1185">Reference proteome</keyword>
<name>A0A1M5XBT2_9BACT</name>
<accession>A0A1M5XBT2</accession>
<dbReference type="SUPFAM" id="SSF102405">
    <property type="entry name" value="MCP/YpsA-like"/>
    <property type="match status" value="1"/>
</dbReference>
<dbReference type="Gene3D" id="3.40.50.450">
    <property type="match status" value="1"/>
</dbReference>